<proteinExistence type="predicted"/>
<organism evidence="3 4">
    <name type="scientific">Candidatus Blackburnbacteria bacterium RIFCSPLOWO2_01_FULL_40_20</name>
    <dbReference type="NCBI Taxonomy" id="1797519"/>
    <lineage>
        <taxon>Bacteria</taxon>
        <taxon>Candidatus Blackburniibacteriota</taxon>
    </lineage>
</organism>
<comment type="caution">
    <text evidence="3">The sequence shown here is derived from an EMBL/GenBank/DDBJ whole genome shotgun (WGS) entry which is preliminary data.</text>
</comment>
<feature type="coiled-coil region" evidence="1">
    <location>
        <begin position="40"/>
        <end position="67"/>
    </location>
</feature>
<evidence type="ECO:0000313" key="4">
    <source>
        <dbReference type="Proteomes" id="UP000178659"/>
    </source>
</evidence>
<evidence type="ECO:0000313" key="3">
    <source>
        <dbReference type="EMBL" id="OGY13575.1"/>
    </source>
</evidence>
<protein>
    <recommendedName>
        <fullName evidence="5">Cell division protein FtsL</fullName>
    </recommendedName>
</protein>
<feature type="transmembrane region" description="Helical" evidence="2">
    <location>
        <begin position="12"/>
        <end position="34"/>
    </location>
</feature>
<keyword evidence="1" id="KW-0175">Coiled coil</keyword>
<keyword evidence="2" id="KW-0812">Transmembrane</keyword>
<evidence type="ECO:0000256" key="1">
    <source>
        <dbReference type="SAM" id="Coils"/>
    </source>
</evidence>
<accession>A0A1G1VDU9</accession>
<keyword evidence="2" id="KW-0472">Membrane</keyword>
<evidence type="ECO:0008006" key="5">
    <source>
        <dbReference type="Google" id="ProtNLM"/>
    </source>
</evidence>
<gene>
    <name evidence="3" type="ORF">A3A77_04270</name>
</gene>
<evidence type="ECO:0000256" key="2">
    <source>
        <dbReference type="SAM" id="Phobius"/>
    </source>
</evidence>
<dbReference type="Proteomes" id="UP000178659">
    <property type="component" value="Unassembled WGS sequence"/>
</dbReference>
<reference evidence="3 4" key="1">
    <citation type="journal article" date="2016" name="Nat. Commun.">
        <title>Thousands of microbial genomes shed light on interconnected biogeochemical processes in an aquifer system.</title>
        <authorList>
            <person name="Anantharaman K."/>
            <person name="Brown C.T."/>
            <person name="Hug L.A."/>
            <person name="Sharon I."/>
            <person name="Castelle C.J."/>
            <person name="Probst A.J."/>
            <person name="Thomas B.C."/>
            <person name="Singh A."/>
            <person name="Wilkins M.J."/>
            <person name="Karaoz U."/>
            <person name="Brodie E.L."/>
            <person name="Williams K.H."/>
            <person name="Hubbard S.S."/>
            <person name="Banfield J.F."/>
        </authorList>
    </citation>
    <scope>NUCLEOTIDE SEQUENCE [LARGE SCALE GENOMIC DNA]</scope>
</reference>
<name>A0A1G1VDU9_9BACT</name>
<dbReference type="AlphaFoldDB" id="A0A1G1VDU9"/>
<keyword evidence="2" id="KW-1133">Transmembrane helix</keyword>
<sequence length="98" mass="10915">MKNINRTKERIWYGVFGVLGIVILAQIIITGMYAGKGMEWTKLKTRASDLARENQQLQQDLAQKTSLQEVSSRAQTLGFVKSSSVVYADFATSVAMAR</sequence>
<dbReference type="EMBL" id="MHCC01000013">
    <property type="protein sequence ID" value="OGY13575.1"/>
    <property type="molecule type" value="Genomic_DNA"/>
</dbReference>